<protein>
    <submittedName>
        <fullName evidence="1">Uncharacterized protein</fullName>
    </submittedName>
</protein>
<reference evidence="1" key="1">
    <citation type="submission" date="2020-07" db="EMBL/GenBank/DDBJ databases">
        <title>Huge and variable diversity of episymbiotic CPR bacteria and DPANN archaea in groundwater ecosystems.</title>
        <authorList>
            <person name="He C.Y."/>
            <person name="Keren R."/>
            <person name="Whittaker M."/>
            <person name="Farag I.F."/>
            <person name="Doudna J."/>
            <person name="Cate J.H.D."/>
            <person name="Banfield J.F."/>
        </authorList>
    </citation>
    <scope>NUCLEOTIDE SEQUENCE</scope>
    <source>
        <strain evidence="1">NC_groundwater_1520_Pr4_B-0.1um_53_5</strain>
    </source>
</reference>
<proteinExistence type="predicted"/>
<accession>A0A933I7Q3</accession>
<dbReference type="EMBL" id="JACQXR010000035">
    <property type="protein sequence ID" value="MBI4726172.1"/>
    <property type="molecule type" value="Genomic_DNA"/>
</dbReference>
<dbReference type="AlphaFoldDB" id="A0A933I7Q3"/>
<organism evidence="1 2">
    <name type="scientific">candidate division TA06 bacterium</name>
    <dbReference type="NCBI Taxonomy" id="2250710"/>
    <lineage>
        <taxon>Bacteria</taxon>
        <taxon>Bacteria division TA06</taxon>
    </lineage>
</organism>
<gene>
    <name evidence="1" type="ORF">HY768_02935</name>
</gene>
<evidence type="ECO:0000313" key="1">
    <source>
        <dbReference type="EMBL" id="MBI4726172.1"/>
    </source>
</evidence>
<dbReference type="Proteomes" id="UP000736328">
    <property type="component" value="Unassembled WGS sequence"/>
</dbReference>
<evidence type="ECO:0000313" key="2">
    <source>
        <dbReference type="Proteomes" id="UP000736328"/>
    </source>
</evidence>
<sequence>MKLSLLGPYLLDVGLGPRQIAEYNHQIRLGTAYAERLTAQERALLIRLLSDEEQAPGTAHVITEKVQNQDKPEALPSLLFGVLAPDWAGLADACLGTVHEAGLNIAYTHGFILRRERQKLGVILMEVEVSPNLTKQALDGARGKVQERLARIAADDETKKTLQRQESRRLYAFTAVTDALKKQVDEQDLKEIMGDNGEAIKFFVARQESYINQRPLEAIAHQVLVNFRLKSRIRQGLSATEVSIGPIPFGYKDLTALTIITKENWLTYELLLRIIDQELPGYRRYDEYAYFTADKLSVYHLEITGQDDKPLGPQAAKDLEARIKSPPTSREALGPTPGVELIRRKIVPPMLDEERELKIPQGYIHPHAPDNFKLIAVASGADAGQGLNLVAALSAVPGLSAAMPDKPSHLSHSQNGQEIVQEISIIDVWINRKTLFPSGGLFNEEEVYTKMEQAVRNIPVFGPRLRIFDRTSRALRQMRLAAVVELAQKENLPAPEIKSLFYNLGDKCLLNPEIPDSAVFSRLKLWRQIEKQEPGAKKISYRLQNLQMTSDQDQYTALAVALPAGSDLLAKIMALAGDYQVLSVCRSDLSRIRIILLLFSLTCHDLPLSEKEQAVLSAKLDELSA</sequence>
<name>A0A933I7Q3_UNCT6</name>
<comment type="caution">
    <text evidence="1">The sequence shown here is derived from an EMBL/GenBank/DDBJ whole genome shotgun (WGS) entry which is preliminary data.</text>
</comment>